<evidence type="ECO:0000256" key="2">
    <source>
        <dbReference type="SAM" id="MobiDB-lite"/>
    </source>
</evidence>
<dbReference type="InterPro" id="IPR011010">
    <property type="entry name" value="DNA_brk_join_enz"/>
</dbReference>
<dbReference type="Proteomes" id="UP001589627">
    <property type="component" value="Unassembled WGS sequence"/>
</dbReference>
<dbReference type="Gene3D" id="1.10.443.10">
    <property type="entry name" value="Intergrase catalytic core"/>
    <property type="match status" value="1"/>
</dbReference>
<protein>
    <recommendedName>
        <fullName evidence="5">Integrase</fullName>
    </recommendedName>
</protein>
<feature type="region of interest" description="Disordered" evidence="2">
    <location>
        <begin position="91"/>
        <end position="122"/>
    </location>
</feature>
<dbReference type="SUPFAM" id="SSF56349">
    <property type="entry name" value="DNA breaking-rejoining enzymes"/>
    <property type="match status" value="1"/>
</dbReference>
<keyword evidence="1" id="KW-0233">DNA recombination</keyword>
<comment type="caution">
    <text evidence="3">The sequence shown here is derived from an EMBL/GenBank/DDBJ whole genome shotgun (WGS) entry which is preliminary data.</text>
</comment>
<reference evidence="3 4" key="1">
    <citation type="submission" date="2024-09" db="EMBL/GenBank/DDBJ databases">
        <authorList>
            <person name="Sun Q."/>
            <person name="Mori K."/>
        </authorList>
    </citation>
    <scope>NUCLEOTIDE SEQUENCE [LARGE SCALE GENOMIC DNA]</scope>
    <source>
        <strain evidence="3 4">TBRC 0563</strain>
    </source>
</reference>
<dbReference type="EMBL" id="JBHLZP010000005">
    <property type="protein sequence ID" value="MFB9830958.1"/>
    <property type="molecule type" value="Genomic_DNA"/>
</dbReference>
<sequence length="225" mass="25099">MLQYAVELEELGSNPIDRVRWKPIKVAEAIDPRVVINPAQARELLAAVTYIGSRGGGRRLMPLYACMYTPPLRPAEAVALRKQDCHLPKQGRGRLTLNASRPEADRWTDSGSSHEERQLKHRAHQDVRVVPIPPMLVSIPRTHIAEFGTAEDGRLFHSERGKIIGSTSYGRVWADAWAYGLSPERVASPIARRPYDPHHAAVSLGSGVVDRPPDRGRSWPLTVSW</sequence>
<proteinExistence type="predicted"/>
<evidence type="ECO:0008006" key="5">
    <source>
        <dbReference type="Google" id="ProtNLM"/>
    </source>
</evidence>
<evidence type="ECO:0000313" key="4">
    <source>
        <dbReference type="Proteomes" id="UP001589627"/>
    </source>
</evidence>
<dbReference type="RefSeq" id="WP_378194080.1">
    <property type="nucleotide sequence ID" value="NZ_JBHLZP010000005.1"/>
</dbReference>
<organism evidence="3 4">
    <name type="scientific">Actinoallomurus acaciae</name>
    <dbReference type="NCBI Taxonomy" id="502577"/>
    <lineage>
        <taxon>Bacteria</taxon>
        <taxon>Bacillati</taxon>
        <taxon>Actinomycetota</taxon>
        <taxon>Actinomycetes</taxon>
        <taxon>Streptosporangiales</taxon>
        <taxon>Thermomonosporaceae</taxon>
        <taxon>Actinoallomurus</taxon>
    </lineage>
</organism>
<accession>A0ABV5Y8E6</accession>
<feature type="compositionally biased region" description="Basic and acidic residues" evidence="2">
    <location>
        <begin position="102"/>
        <end position="118"/>
    </location>
</feature>
<gene>
    <name evidence="3" type="ORF">ACFFNX_01980</name>
</gene>
<name>A0ABV5Y8E6_9ACTN</name>
<evidence type="ECO:0000256" key="1">
    <source>
        <dbReference type="ARBA" id="ARBA00023172"/>
    </source>
</evidence>
<keyword evidence="4" id="KW-1185">Reference proteome</keyword>
<dbReference type="InterPro" id="IPR013762">
    <property type="entry name" value="Integrase-like_cat_sf"/>
</dbReference>
<evidence type="ECO:0000313" key="3">
    <source>
        <dbReference type="EMBL" id="MFB9830958.1"/>
    </source>
</evidence>